<reference evidence="1 2" key="1">
    <citation type="submission" date="2018-03" db="EMBL/GenBank/DDBJ databases">
        <title>Cross-interface Injection: A General Nanoliter Liquid Handling Method Applied to Single Cells Genome Amplification Automated Nanoliter Liquid Handling Applied to Single Cell Multiple Displacement Amplification.</title>
        <authorList>
            <person name="Yun J."/>
            <person name="Xu P."/>
            <person name="Xu J."/>
            <person name="Dai X."/>
            <person name="Wang Y."/>
            <person name="Zheng X."/>
            <person name="Cao C."/>
            <person name="Yi Q."/>
            <person name="Zhu Y."/>
            <person name="Wang L."/>
            <person name="Dong Z."/>
            <person name="Huang Y."/>
            <person name="Huang L."/>
            <person name="Du W."/>
        </authorList>
    </citation>
    <scope>NUCLEOTIDE SEQUENCE [LARGE SCALE GENOMIC DNA]</scope>
    <source>
        <strain evidence="1 2">Z-D1-2</strain>
    </source>
</reference>
<sequence length="289" mass="32592">MNKLNLLLLLIICTSCLPDEAKFEGFRRGDVQRLLSQGDQKIWLLEERVLMGEAVELDNCENARQLIFNFTSSATDSDSLWYVNYNKECNAQNDTLKGIWYIPLLNNAFAATDTVVFVWDSVDTAFFHLSTISPIELSLESISPNDSLTESFVADKEYEGLRVHELEKLLSSGIQKKWTLQRRIVDGETLALDTCEVDRQLIFNYTSNTSDNNSLWYVNKAATCATETDTLKGYWFIPSPGSSLLPTDTVAFVWESASPEFFEVNTIAQGQLEIESLSSGTDLVERFGN</sequence>
<comment type="caution">
    <text evidence="1">The sequence shown here is derived from an EMBL/GenBank/DDBJ whole genome shotgun (WGS) entry which is preliminary data.</text>
</comment>
<organism evidence="1 2">
    <name type="scientific">Marivirga lumbricoides</name>
    <dbReference type="NCBI Taxonomy" id="1046115"/>
    <lineage>
        <taxon>Bacteria</taxon>
        <taxon>Pseudomonadati</taxon>
        <taxon>Bacteroidota</taxon>
        <taxon>Cytophagia</taxon>
        <taxon>Cytophagales</taxon>
        <taxon>Marivirgaceae</taxon>
        <taxon>Marivirga</taxon>
    </lineage>
</organism>
<evidence type="ECO:0000313" key="1">
    <source>
        <dbReference type="EMBL" id="PTB95634.1"/>
    </source>
</evidence>
<dbReference type="Proteomes" id="UP000240608">
    <property type="component" value="Unassembled WGS sequence"/>
</dbReference>
<evidence type="ECO:0008006" key="3">
    <source>
        <dbReference type="Google" id="ProtNLM"/>
    </source>
</evidence>
<dbReference type="EMBL" id="PYVU01000098">
    <property type="protein sequence ID" value="PTB95634.1"/>
    <property type="molecule type" value="Genomic_DNA"/>
</dbReference>
<proteinExistence type="predicted"/>
<dbReference type="AlphaFoldDB" id="A0A2T4DP83"/>
<evidence type="ECO:0000313" key="2">
    <source>
        <dbReference type="Proteomes" id="UP000240608"/>
    </source>
</evidence>
<accession>A0A2T4DP83</accession>
<protein>
    <recommendedName>
        <fullName evidence="3">Lipocalin-like domain-containing protein</fullName>
    </recommendedName>
</protein>
<name>A0A2T4DP83_9BACT</name>
<gene>
    <name evidence="1" type="ORF">C9994_10860</name>
</gene>